<feature type="domain" description="PKD" evidence="2">
    <location>
        <begin position="618"/>
        <end position="701"/>
    </location>
</feature>
<accession>A0ABW1T3A0</accession>
<keyword evidence="4" id="KW-1185">Reference proteome</keyword>
<dbReference type="Gene3D" id="2.60.120.430">
    <property type="entry name" value="Galactose-binding lectin"/>
    <property type="match status" value="1"/>
</dbReference>
<dbReference type="InterPro" id="IPR022409">
    <property type="entry name" value="PKD/Chitinase_dom"/>
</dbReference>
<comment type="caution">
    <text evidence="3">The sequence shown here is derived from an EMBL/GenBank/DDBJ whole genome shotgun (WGS) entry which is preliminary data.</text>
</comment>
<reference evidence="4" key="1">
    <citation type="journal article" date="2019" name="Int. J. Syst. Evol. Microbiol.">
        <title>The Global Catalogue of Microorganisms (GCM) 10K type strain sequencing project: providing services to taxonomists for standard genome sequencing and annotation.</title>
        <authorList>
            <consortium name="The Broad Institute Genomics Platform"/>
            <consortium name="The Broad Institute Genome Sequencing Center for Infectious Disease"/>
            <person name="Wu L."/>
            <person name="Ma J."/>
        </authorList>
    </citation>
    <scope>NUCLEOTIDE SEQUENCE [LARGE SCALE GENOMIC DNA]</scope>
    <source>
        <strain evidence="4">CGMCC 4.7317</strain>
    </source>
</reference>
<dbReference type="Proteomes" id="UP001596138">
    <property type="component" value="Unassembled WGS sequence"/>
</dbReference>
<feature type="region of interest" description="Disordered" evidence="1">
    <location>
        <begin position="465"/>
        <end position="487"/>
    </location>
</feature>
<proteinExistence type="predicted"/>
<dbReference type="InterPro" id="IPR013783">
    <property type="entry name" value="Ig-like_fold"/>
</dbReference>
<evidence type="ECO:0000313" key="3">
    <source>
        <dbReference type="EMBL" id="MFC6238981.1"/>
    </source>
</evidence>
<protein>
    <submittedName>
        <fullName evidence="3">PKD domain-containing protein</fullName>
    </submittedName>
</protein>
<feature type="domain" description="PKD" evidence="2">
    <location>
        <begin position="534"/>
        <end position="617"/>
    </location>
</feature>
<dbReference type="Pfam" id="PF11721">
    <property type="entry name" value="Malectin"/>
    <property type="match status" value="1"/>
</dbReference>
<organism evidence="3 4">
    <name type="scientific">Longivirga aurantiaca</name>
    <dbReference type="NCBI Taxonomy" id="1837743"/>
    <lineage>
        <taxon>Bacteria</taxon>
        <taxon>Bacillati</taxon>
        <taxon>Actinomycetota</taxon>
        <taxon>Actinomycetes</taxon>
        <taxon>Sporichthyales</taxon>
        <taxon>Sporichthyaceae</taxon>
        <taxon>Longivirga</taxon>
    </lineage>
</organism>
<dbReference type="RefSeq" id="WP_386767656.1">
    <property type="nucleotide sequence ID" value="NZ_JBHSTI010000008.1"/>
</dbReference>
<gene>
    <name evidence="3" type="ORF">ACFQGU_13925</name>
</gene>
<dbReference type="InterPro" id="IPR000601">
    <property type="entry name" value="PKD_dom"/>
</dbReference>
<evidence type="ECO:0000256" key="1">
    <source>
        <dbReference type="SAM" id="MobiDB-lite"/>
    </source>
</evidence>
<name>A0ABW1T3A0_9ACTN</name>
<feature type="compositionally biased region" description="Low complexity" evidence="1">
    <location>
        <begin position="465"/>
        <end position="483"/>
    </location>
</feature>
<dbReference type="InterPro" id="IPR035986">
    <property type="entry name" value="PKD_dom_sf"/>
</dbReference>
<dbReference type="PROSITE" id="PS50093">
    <property type="entry name" value="PKD"/>
    <property type="match status" value="3"/>
</dbReference>
<dbReference type="EMBL" id="JBHSTI010000008">
    <property type="protein sequence ID" value="MFC6238981.1"/>
    <property type="molecule type" value="Genomic_DNA"/>
</dbReference>
<sequence length="866" mass="88381">MNGRRTTTRTAARLRATVGLVVGSLTTTLLVVVSVALPAPASAAPGDYGTAAQSFVGFASSTPTATKPESKLWFAHGSWWASMASTATGGYRIHRLDRASRTWVDTGVDLDPRGATQSDVLWNGTHLFVASHPVSSSSTTTSALEPARLFRYSWDGTAWTPDAGFPVVISGRSSESLTIAQTDSGRIWATWTLNKRVYLAQTSGSADAPSVAFNTSFIPAMSNLTATESTAATTLSSDDISTIVSADGVTTLAWSNQVTGQTWSARRTDAGSTWTAALVASGPLMSDDHLSLRALPGDAAGRVVVVLKTSRNDSSVPIQTDPLLLAAVYTPATGTWATATVATVAESATRPMVVVEPGTDLVHVFYTAPSTAGVVAYEGTVYEKTASLSTLTFPSAGTPVLRDVANATMNNATSSKQPATATSGVVVLAATEISPRYWYADSGSAAPTAPTASFTPSATTGAAPLGVSFTDTSTGGPTSWSWSFGDGGTSTAQNPSHLFADPGTYTVTLTATNDGGSTSASTTVVVTTASVTAPTASFTSSTTSGTAPVTVSFTDTSAGAPTSWAWDFGDGGTSTVASPAHTYSTPGTYTVTLTATNAGGSTSASATIVVSEPVVTPPTASFTASTTSGTAPVTVSFTDTSTGAPTSWAWDFGDGGTSTSRNPSYTFTAAGSYVVTLTATNSGGSTSASRTVVVSPPLTSGTPIDRVNAGGAALSGGWLADTSSSPSSWANTAAAKLKTGSTTSAINVSDPSVPAGTPAALFQTYRYDVSGGKDMVWTMPVPQAGTYTVRLYFSENYWTAAGKRAFDVSINGTKVLTRFDIFAAAGGARRGVVREFTVTTSGPVVISFGRVPGLDNPQVNAIEVLS</sequence>
<dbReference type="Gene3D" id="2.60.40.10">
    <property type="entry name" value="Immunoglobulins"/>
    <property type="match status" value="3"/>
</dbReference>
<dbReference type="Pfam" id="PF18911">
    <property type="entry name" value="PKD_4"/>
    <property type="match status" value="3"/>
</dbReference>
<evidence type="ECO:0000313" key="4">
    <source>
        <dbReference type="Proteomes" id="UP001596138"/>
    </source>
</evidence>
<evidence type="ECO:0000259" key="2">
    <source>
        <dbReference type="PROSITE" id="PS50093"/>
    </source>
</evidence>
<dbReference type="SMART" id="SM00089">
    <property type="entry name" value="PKD"/>
    <property type="match status" value="3"/>
</dbReference>
<dbReference type="CDD" id="cd00146">
    <property type="entry name" value="PKD"/>
    <property type="match status" value="3"/>
</dbReference>
<dbReference type="InterPro" id="IPR021720">
    <property type="entry name" value="Malectin_dom"/>
</dbReference>
<dbReference type="PANTHER" id="PTHR36842:SF1">
    <property type="entry name" value="PROTEIN TOLB"/>
    <property type="match status" value="1"/>
</dbReference>
<feature type="domain" description="PKD" evidence="2">
    <location>
        <begin position="450"/>
        <end position="533"/>
    </location>
</feature>
<dbReference type="PANTHER" id="PTHR36842">
    <property type="entry name" value="PROTEIN TOLB HOMOLOG"/>
    <property type="match status" value="1"/>
</dbReference>
<dbReference type="SUPFAM" id="SSF49299">
    <property type="entry name" value="PKD domain"/>
    <property type="match status" value="3"/>
</dbReference>